<dbReference type="GO" id="GO:0006526">
    <property type="term" value="P:L-arginine biosynthetic process"/>
    <property type="evidence" value="ECO:0007669"/>
    <property type="project" value="UniProtKB-KW"/>
</dbReference>
<dbReference type="Pfam" id="PF02863">
    <property type="entry name" value="Arg_repressor_C"/>
    <property type="match status" value="1"/>
</dbReference>
<dbReference type="GO" id="GO:0051259">
    <property type="term" value="P:protein complex oligomerization"/>
    <property type="evidence" value="ECO:0007669"/>
    <property type="project" value="InterPro"/>
</dbReference>
<dbReference type="PANTHER" id="PTHR34471">
    <property type="entry name" value="ARGININE REPRESSOR"/>
    <property type="match status" value="1"/>
</dbReference>
<dbReference type="SUPFAM" id="SSF55252">
    <property type="entry name" value="C-terminal domain of arginine repressor"/>
    <property type="match status" value="1"/>
</dbReference>
<sequence>MKSKRQAEILRIIEEVDVETQDQLLSELKARGVSSTQATISRDIKELHLIKELTSYGTYKYVVSGRKTSLNFAGRLRTIFKEGVTSFDRAQNIVVLKTMPGLASAACAAIDGMEISGLVGSLAGDDTALLIMRDNEKAASFCEEIHTMLN</sequence>
<evidence type="ECO:0000256" key="2">
    <source>
        <dbReference type="ARBA" id="ARBA00008316"/>
    </source>
</evidence>
<dbReference type="HAMAP" id="MF_00173">
    <property type="entry name" value="Arg_repressor"/>
    <property type="match status" value="1"/>
</dbReference>
<organism evidence="10 11">
    <name type="scientific">Intestinimonas massiliensis</name>
    <name type="common">ex Afouda et al. 2020</name>
    <dbReference type="NCBI Taxonomy" id="1673721"/>
    <lineage>
        <taxon>Bacteria</taxon>
        <taxon>Bacillati</taxon>
        <taxon>Bacillota</taxon>
        <taxon>Clostridia</taxon>
        <taxon>Eubacteriales</taxon>
        <taxon>Intestinimonas</taxon>
    </lineage>
</organism>
<comment type="function">
    <text evidence="7">Regulates arginine biosynthesis genes.</text>
</comment>
<protein>
    <recommendedName>
        <fullName evidence="7">Arginine repressor</fullName>
    </recommendedName>
</protein>
<keyword evidence="7" id="KW-0028">Amino-acid biosynthesis</keyword>
<keyword evidence="7" id="KW-0055">Arginine biosynthesis</keyword>
<dbReference type="InterPro" id="IPR020900">
    <property type="entry name" value="Arg_repress_DNA-bd"/>
</dbReference>
<feature type="domain" description="Arginine repressor C-terminal" evidence="9">
    <location>
        <begin position="80"/>
        <end position="146"/>
    </location>
</feature>
<reference evidence="10" key="1">
    <citation type="submission" date="2022-06" db="EMBL/GenBank/DDBJ databases">
        <title>Isolation of gut microbiota from human fecal samples.</title>
        <authorList>
            <person name="Pamer E.G."/>
            <person name="Barat B."/>
            <person name="Waligurski E."/>
            <person name="Medina S."/>
            <person name="Paddock L."/>
            <person name="Mostad J."/>
        </authorList>
    </citation>
    <scope>NUCLEOTIDE SEQUENCE</scope>
    <source>
        <strain evidence="10">DFI.9.91</strain>
    </source>
</reference>
<dbReference type="GO" id="GO:0003700">
    <property type="term" value="F:DNA-binding transcription factor activity"/>
    <property type="evidence" value="ECO:0007669"/>
    <property type="project" value="UniProtKB-UniRule"/>
</dbReference>
<dbReference type="InterPro" id="IPR036390">
    <property type="entry name" value="WH_DNA-bd_sf"/>
</dbReference>
<feature type="domain" description="Arginine repressor DNA-binding" evidence="8">
    <location>
        <begin position="2"/>
        <end position="64"/>
    </location>
</feature>
<dbReference type="Pfam" id="PF01316">
    <property type="entry name" value="Arg_repressor"/>
    <property type="match status" value="1"/>
</dbReference>
<evidence type="ECO:0000256" key="7">
    <source>
        <dbReference type="HAMAP-Rule" id="MF_00173"/>
    </source>
</evidence>
<comment type="similarity">
    <text evidence="2 7">Belongs to the ArgR family.</text>
</comment>
<keyword evidence="3 7" id="KW-0963">Cytoplasm</keyword>
<dbReference type="InterPro" id="IPR001669">
    <property type="entry name" value="Arg_repress"/>
</dbReference>
<accession>A0AAW5JQ86</accession>
<evidence type="ECO:0000256" key="1">
    <source>
        <dbReference type="ARBA" id="ARBA00004496"/>
    </source>
</evidence>
<dbReference type="InterPro" id="IPR036251">
    <property type="entry name" value="Arg_repress_C_sf"/>
</dbReference>
<keyword evidence="4 7" id="KW-0805">Transcription regulation</keyword>
<dbReference type="PRINTS" id="PR01467">
    <property type="entry name" value="ARGREPRESSOR"/>
</dbReference>
<dbReference type="Gene3D" id="3.30.1360.40">
    <property type="match status" value="1"/>
</dbReference>
<dbReference type="AlphaFoldDB" id="A0AAW5JQ86"/>
<comment type="subcellular location">
    <subcellularLocation>
        <location evidence="1 7">Cytoplasm</location>
    </subcellularLocation>
</comment>
<keyword evidence="5 7" id="KW-0238">DNA-binding</keyword>
<proteinExistence type="inferred from homology"/>
<dbReference type="InterPro" id="IPR020899">
    <property type="entry name" value="Arg_repress_C"/>
</dbReference>
<dbReference type="GO" id="GO:1900079">
    <property type="term" value="P:regulation of arginine biosynthetic process"/>
    <property type="evidence" value="ECO:0007669"/>
    <property type="project" value="UniProtKB-UniRule"/>
</dbReference>
<evidence type="ECO:0000259" key="9">
    <source>
        <dbReference type="Pfam" id="PF02863"/>
    </source>
</evidence>
<evidence type="ECO:0000256" key="5">
    <source>
        <dbReference type="ARBA" id="ARBA00023125"/>
    </source>
</evidence>
<name>A0AAW5JQ86_9FIRM</name>
<evidence type="ECO:0000313" key="10">
    <source>
        <dbReference type="EMBL" id="MCQ4771357.1"/>
    </source>
</evidence>
<dbReference type="GO" id="GO:0003677">
    <property type="term" value="F:DNA binding"/>
    <property type="evidence" value="ECO:0007669"/>
    <property type="project" value="UniProtKB-KW"/>
</dbReference>
<dbReference type="SUPFAM" id="SSF46785">
    <property type="entry name" value="Winged helix' DNA-binding domain"/>
    <property type="match status" value="1"/>
</dbReference>
<dbReference type="EMBL" id="JANFYS010000029">
    <property type="protein sequence ID" value="MCQ4771357.1"/>
    <property type="molecule type" value="Genomic_DNA"/>
</dbReference>
<comment type="pathway">
    <text evidence="7">Amino-acid biosynthesis; L-arginine biosynthesis [regulation].</text>
</comment>
<dbReference type="Gene3D" id="1.10.10.10">
    <property type="entry name" value="Winged helix-like DNA-binding domain superfamily/Winged helix DNA-binding domain"/>
    <property type="match status" value="1"/>
</dbReference>
<dbReference type="InterPro" id="IPR036388">
    <property type="entry name" value="WH-like_DNA-bd_sf"/>
</dbReference>
<dbReference type="Proteomes" id="UP001204562">
    <property type="component" value="Unassembled WGS sequence"/>
</dbReference>
<dbReference type="RefSeq" id="WP_256304552.1">
    <property type="nucleotide sequence ID" value="NZ_JANFYS010000029.1"/>
</dbReference>
<gene>
    <name evidence="7" type="primary">argR</name>
    <name evidence="10" type="ORF">NE579_12985</name>
</gene>
<keyword evidence="7" id="KW-0678">Repressor</keyword>
<comment type="caution">
    <text evidence="10">The sequence shown here is derived from an EMBL/GenBank/DDBJ whole genome shotgun (WGS) entry which is preliminary data.</text>
</comment>
<dbReference type="GO" id="GO:0034618">
    <property type="term" value="F:arginine binding"/>
    <property type="evidence" value="ECO:0007669"/>
    <property type="project" value="InterPro"/>
</dbReference>
<evidence type="ECO:0000313" key="11">
    <source>
        <dbReference type="Proteomes" id="UP001204562"/>
    </source>
</evidence>
<dbReference type="PANTHER" id="PTHR34471:SF1">
    <property type="entry name" value="ARGININE REPRESSOR"/>
    <property type="match status" value="1"/>
</dbReference>
<evidence type="ECO:0000256" key="4">
    <source>
        <dbReference type="ARBA" id="ARBA00023015"/>
    </source>
</evidence>
<keyword evidence="6 7" id="KW-0804">Transcription</keyword>
<evidence type="ECO:0000259" key="8">
    <source>
        <dbReference type="Pfam" id="PF01316"/>
    </source>
</evidence>
<dbReference type="GO" id="GO:0005737">
    <property type="term" value="C:cytoplasm"/>
    <property type="evidence" value="ECO:0007669"/>
    <property type="project" value="UniProtKB-SubCell"/>
</dbReference>
<evidence type="ECO:0000256" key="6">
    <source>
        <dbReference type="ARBA" id="ARBA00023163"/>
    </source>
</evidence>
<evidence type="ECO:0000256" key="3">
    <source>
        <dbReference type="ARBA" id="ARBA00022490"/>
    </source>
</evidence>